<comment type="subcellular location">
    <subcellularLocation>
        <location evidence="2">Endoplasmic reticulum membrane</location>
        <topology evidence="2">Single-pass type II membrane protein</topology>
    </subcellularLocation>
    <subcellularLocation>
        <location evidence="1">Golgi apparatus membrane</location>
        <topology evidence="1">Single-pass type II membrane protein</topology>
    </subcellularLocation>
</comment>
<comment type="pathway">
    <text evidence="4">Glycan metabolism; heparan sulfate biosynthesis.</text>
</comment>
<dbReference type="InterPro" id="IPR003406">
    <property type="entry name" value="Glyco_trans_14"/>
</dbReference>
<keyword evidence="7" id="KW-0328">Glycosyltransferase</keyword>
<dbReference type="GO" id="GO:0005789">
    <property type="term" value="C:endoplasmic reticulum membrane"/>
    <property type="evidence" value="ECO:0007669"/>
    <property type="project" value="UniProtKB-SubCell"/>
</dbReference>
<reference evidence="22" key="1">
    <citation type="submission" date="2020-05" db="EMBL/GenBank/DDBJ databases">
        <title>Phylogenomic resolution of chytrid fungi.</title>
        <authorList>
            <person name="Stajich J.E."/>
            <person name="Amses K."/>
            <person name="Simmons R."/>
            <person name="Seto K."/>
            <person name="Myers J."/>
            <person name="Bonds A."/>
            <person name="Quandt C.A."/>
            <person name="Barry K."/>
            <person name="Liu P."/>
            <person name="Grigoriev I."/>
            <person name="Longcore J.E."/>
            <person name="James T.Y."/>
        </authorList>
    </citation>
    <scope>NUCLEOTIDE SEQUENCE</scope>
    <source>
        <strain evidence="22">JEL0476</strain>
    </source>
</reference>
<evidence type="ECO:0000256" key="19">
    <source>
        <dbReference type="ARBA" id="ARBA00047847"/>
    </source>
</evidence>
<keyword evidence="12" id="KW-0735">Signal-anchor</keyword>
<evidence type="ECO:0000256" key="8">
    <source>
        <dbReference type="ARBA" id="ARBA00022679"/>
    </source>
</evidence>
<organism evidence="22 23">
    <name type="scientific">Clydaea vesicula</name>
    <dbReference type="NCBI Taxonomy" id="447962"/>
    <lineage>
        <taxon>Eukaryota</taxon>
        <taxon>Fungi</taxon>
        <taxon>Fungi incertae sedis</taxon>
        <taxon>Chytridiomycota</taxon>
        <taxon>Chytridiomycota incertae sedis</taxon>
        <taxon>Chytridiomycetes</taxon>
        <taxon>Lobulomycetales</taxon>
        <taxon>Lobulomycetaceae</taxon>
        <taxon>Clydaea</taxon>
    </lineage>
</organism>
<keyword evidence="15 20" id="KW-0472">Membrane</keyword>
<feature type="domain" description="Nucleotide-diphospho-sugar transferase" evidence="21">
    <location>
        <begin position="603"/>
        <end position="841"/>
    </location>
</feature>
<evidence type="ECO:0000256" key="1">
    <source>
        <dbReference type="ARBA" id="ARBA00004323"/>
    </source>
</evidence>
<comment type="similarity">
    <text evidence="5">Belongs to the glycosyltransferase 14 family. XylT subfamily.</text>
</comment>
<keyword evidence="8" id="KW-0808">Transferase</keyword>
<keyword evidence="10" id="KW-0479">Metal-binding</keyword>
<evidence type="ECO:0000256" key="7">
    <source>
        <dbReference type="ARBA" id="ARBA00022676"/>
    </source>
</evidence>
<evidence type="ECO:0000256" key="13">
    <source>
        <dbReference type="ARBA" id="ARBA00022989"/>
    </source>
</evidence>
<keyword evidence="13 20" id="KW-1133">Transmembrane helix</keyword>
<dbReference type="InterPro" id="IPR043538">
    <property type="entry name" value="XYLT"/>
</dbReference>
<evidence type="ECO:0000313" key="22">
    <source>
        <dbReference type="EMBL" id="KAJ3223145.1"/>
    </source>
</evidence>
<protein>
    <recommendedName>
        <fullName evidence="6">protein xylosyltransferase</fullName>
        <ecNumber evidence="6">2.4.2.26</ecNumber>
    </recommendedName>
    <alternativeName>
        <fullName evidence="18">Peptide O-xylosyltransferase</fullName>
    </alternativeName>
</protein>
<dbReference type="EMBL" id="JADGJW010000142">
    <property type="protein sequence ID" value="KAJ3223145.1"/>
    <property type="molecule type" value="Genomic_DNA"/>
</dbReference>
<evidence type="ECO:0000256" key="11">
    <source>
        <dbReference type="ARBA" id="ARBA00022824"/>
    </source>
</evidence>
<dbReference type="AlphaFoldDB" id="A0AAD5XZN9"/>
<dbReference type="Pfam" id="PF02485">
    <property type="entry name" value="Branch"/>
    <property type="match status" value="1"/>
</dbReference>
<comment type="caution">
    <text evidence="22">The sequence shown here is derived from an EMBL/GenBank/DDBJ whole genome shotgun (WGS) entry which is preliminary data.</text>
</comment>
<evidence type="ECO:0000256" key="15">
    <source>
        <dbReference type="ARBA" id="ARBA00023136"/>
    </source>
</evidence>
<evidence type="ECO:0000256" key="9">
    <source>
        <dbReference type="ARBA" id="ARBA00022692"/>
    </source>
</evidence>
<evidence type="ECO:0000256" key="2">
    <source>
        <dbReference type="ARBA" id="ARBA00004648"/>
    </source>
</evidence>
<keyword evidence="11" id="KW-0256">Endoplasmic reticulum</keyword>
<comment type="pathway">
    <text evidence="3">Glycan metabolism; chondroitin sulfate biosynthesis.</text>
</comment>
<keyword evidence="9 20" id="KW-0812">Transmembrane</keyword>
<dbReference type="GO" id="GO:0015012">
    <property type="term" value="P:heparan sulfate proteoglycan biosynthetic process"/>
    <property type="evidence" value="ECO:0007669"/>
    <property type="project" value="TreeGrafter"/>
</dbReference>
<name>A0AAD5XZN9_9FUNG</name>
<dbReference type="PANTHER" id="PTHR46025:SF3">
    <property type="entry name" value="XYLOSYLTRANSFERASE OXT"/>
    <property type="match status" value="1"/>
</dbReference>
<evidence type="ECO:0000256" key="3">
    <source>
        <dbReference type="ARBA" id="ARBA00004840"/>
    </source>
</evidence>
<dbReference type="Proteomes" id="UP001211065">
    <property type="component" value="Unassembled WGS sequence"/>
</dbReference>
<dbReference type="GO" id="GO:0050650">
    <property type="term" value="P:chondroitin sulfate proteoglycan biosynthetic process"/>
    <property type="evidence" value="ECO:0007669"/>
    <property type="project" value="TreeGrafter"/>
</dbReference>
<evidence type="ECO:0000256" key="10">
    <source>
        <dbReference type="ARBA" id="ARBA00022723"/>
    </source>
</evidence>
<dbReference type="GO" id="GO:0030158">
    <property type="term" value="F:protein xylosyltransferase activity"/>
    <property type="evidence" value="ECO:0007669"/>
    <property type="project" value="UniProtKB-EC"/>
</dbReference>
<comment type="catalytic activity">
    <reaction evidence="19">
        <text>UDP-alpha-D-xylose + L-seryl-[protein] = 3-O-(beta-D-xylosyl)-L-seryl-[protein] + UDP + H(+)</text>
        <dbReference type="Rhea" id="RHEA:50192"/>
        <dbReference type="Rhea" id="RHEA-COMP:9863"/>
        <dbReference type="Rhea" id="RHEA-COMP:12567"/>
        <dbReference type="ChEBI" id="CHEBI:15378"/>
        <dbReference type="ChEBI" id="CHEBI:29999"/>
        <dbReference type="ChEBI" id="CHEBI:57632"/>
        <dbReference type="ChEBI" id="CHEBI:58223"/>
        <dbReference type="ChEBI" id="CHEBI:132085"/>
        <dbReference type="EC" id="2.4.2.26"/>
    </reaction>
</comment>
<keyword evidence="14" id="KW-0333">Golgi apparatus</keyword>
<evidence type="ECO:0000256" key="14">
    <source>
        <dbReference type="ARBA" id="ARBA00023034"/>
    </source>
</evidence>
<feature type="transmembrane region" description="Helical" evidence="20">
    <location>
        <begin position="28"/>
        <end position="47"/>
    </location>
</feature>
<keyword evidence="17" id="KW-0325">Glycoprotein</keyword>
<evidence type="ECO:0000256" key="5">
    <source>
        <dbReference type="ARBA" id="ARBA00010195"/>
    </source>
</evidence>
<evidence type="ECO:0000256" key="16">
    <source>
        <dbReference type="ARBA" id="ARBA00023157"/>
    </source>
</evidence>
<dbReference type="GO" id="GO:0046872">
    <property type="term" value="F:metal ion binding"/>
    <property type="evidence" value="ECO:0007669"/>
    <property type="project" value="UniProtKB-KW"/>
</dbReference>
<evidence type="ECO:0000256" key="20">
    <source>
        <dbReference type="SAM" id="Phobius"/>
    </source>
</evidence>
<gene>
    <name evidence="22" type="primary">GCNT4</name>
    <name evidence="22" type="ORF">HK099_001492</name>
</gene>
<evidence type="ECO:0000259" key="21">
    <source>
        <dbReference type="Pfam" id="PF03407"/>
    </source>
</evidence>
<keyword evidence="16" id="KW-1015">Disulfide bond</keyword>
<evidence type="ECO:0000256" key="6">
    <source>
        <dbReference type="ARBA" id="ARBA00011972"/>
    </source>
</evidence>
<evidence type="ECO:0000256" key="12">
    <source>
        <dbReference type="ARBA" id="ARBA00022968"/>
    </source>
</evidence>
<dbReference type="GO" id="GO:0000139">
    <property type="term" value="C:Golgi membrane"/>
    <property type="evidence" value="ECO:0007669"/>
    <property type="project" value="UniProtKB-SubCell"/>
</dbReference>
<evidence type="ECO:0000313" key="23">
    <source>
        <dbReference type="Proteomes" id="UP001211065"/>
    </source>
</evidence>
<keyword evidence="23" id="KW-1185">Reference proteome</keyword>
<dbReference type="EC" id="2.4.2.26" evidence="6"/>
<sequence>MNNSDAEYKSSFNRTVSMIILTRRSYELGFLIFAFCIFEVFFHNHIYPKNTSRKQTLVHKKRSEPQLTTLEKSILPDISESLRAIKYSRYIELTGWKFCPTLEGAHFDALAHIYPLNGSLAEINPTKNMIISLIETQAKETFGSINLLLEEKNVDSLDLRRFSCYFSAEGTNGLVNLSETRFLKEINAKNYFPFLSLEKENVADLTKSYKHFNLDFNIKQDESLFDSFLDDNLNHNNNIVDVNRDKLKKTKKRKLKIAYLILTHEITSFHNIKLLINKLSTKDSIILIHVDLKSTELKISLENLLQERKSLGLLDNVFLQKKSFGVIWGHISVVHAQLEGYFELMDLAEWDYIINLSAYDWPLRTTADIYESLVKHNVTNWIEYWRDPESSAARLSRPHVALSDYKGIVHAFETGLRWWPFSTFHAFKHHQWMILHRSFIEHIRTDTVAMDVLAYMEHTWIPDESFFAIIAVNSPMFKDKVISNSRRYIKFEGGWHPIWITWETRYDFLIGDNPDDGYFFIRKINSSMEPLLLGWLDSKLFNLTPETPCRKDDIGYREKCFKEILQDAAAKSPDNAIILIPVNRGQINAALNLYCSLVRQKMHTQTLFLSFDAEAHIKLVEKGLLSYFNPTKIKGVADAQSWHKGSFSRMMRQKPIMWRMLMDIGVNFWQFDADTVIIKDFRPFINENVDIHLAIDEKDNLDFVLNNKPIPNTCTGMMYFKNSVGTRIFINKIQEKLNRVSWMEDQEAINSILRTEIFSQKPTIILDNFKIPSSFKTNQNINNNSNVNLLTDDGLPKPVIGFLGQMEFISGHYFFNREDWELQQYHDAITIIHGNGREDKESAFRPRGLWLLRNGNTQCPFDYLA</sequence>
<dbReference type="Pfam" id="PF03407">
    <property type="entry name" value="Nucleotid_trans"/>
    <property type="match status" value="1"/>
</dbReference>
<evidence type="ECO:0000256" key="17">
    <source>
        <dbReference type="ARBA" id="ARBA00023180"/>
    </source>
</evidence>
<dbReference type="InterPro" id="IPR005069">
    <property type="entry name" value="Nucl-diP-sugar_transferase"/>
</dbReference>
<accession>A0AAD5XZN9</accession>
<evidence type="ECO:0000256" key="18">
    <source>
        <dbReference type="ARBA" id="ARBA00042865"/>
    </source>
</evidence>
<dbReference type="PANTHER" id="PTHR46025">
    <property type="entry name" value="XYLOSYLTRANSFERASE OXT"/>
    <property type="match status" value="1"/>
</dbReference>
<proteinExistence type="inferred from homology"/>
<evidence type="ECO:0000256" key="4">
    <source>
        <dbReference type="ARBA" id="ARBA00005093"/>
    </source>
</evidence>